<organism evidence="3 4">
    <name type="scientific">Heliocybe sulcata</name>
    <dbReference type="NCBI Taxonomy" id="5364"/>
    <lineage>
        <taxon>Eukaryota</taxon>
        <taxon>Fungi</taxon>
        <taxon>Dikarya</taxon>
        <taxon>Basidiomycota</taxon>
        <taxon>Agaricomycotina</taxon>
        <taxon>Agaricomycetes</taxon>
        <taxon>Gloeophyllales</taxon>
        <taxon>Gloeophyllaceae</taxon>
        <taxon>Heliocybe</taxon>
    </lineage>
</organism>
<evidence type="ECO:0000313" key="4">
    <source>
        <dbReference type="Proteomes" id="UP000305948"/>
    </source>
</evidence>
<protein>
    <recommendedName>
        <fullName evidence="2">Cux N-terminal domain-containing protein</fullName>
    </recommendedName>
</protein>
<evidence type="ECO:0000313" key="3">
    <source>
        <dbReference type="EMBL" id="TFK54127.1"/>
    </source>
</evidence>
<gene>
    <name evidence="3" type="ORF">OE88DRAFT_1154626</name>
</gene>
<dbReference type="Proteomes" id="UP000305948">
    <property type="component" value="Unassembled WGS sequence"/>
</dbReference>
<feature type="region of interest" description="Disordered" evidence="1">
    <location>
        <begin position="42"/>
        <end position="71"/>
    </location>
</feature>
<dbReference type="InterPro" id="IPR057476">
    <property type="entry name" value="Cux_N"/>
</dbReference>
<feature type="compositionally biased region" description="Basic and acidic residues" evidence="1">
    <location>
        <begin position="42"/>
        <end position="59"/>
    </location>
</feature>
<keyword evidence="4" id="KW-1185">Reference proteome</keyword>
<dbReference type="OrthoDB" id="10257567at2759"/>
<accession>A0A5C3NB71</accession>
<sequence length="71" mass="8011">MDNFSGALTAWKNINFSELQKTLDTQGIELVENQKESVVGRKSLADRTKVQEDTRRGEAYRIQGPTKSLPD</sequence>
<feature type="domain" description="Cux N-terminal" evidence="2">
    <location>
        <begin position="3"/>
        <end position="50"/>
    </location>
</feature>
<name>A0A5C3NB71_9AGAM</name>
<dbReference type="EMBL" id="ML213506">
    <property type="protein sequence ID" value="TFK54127.1"/>
    <property type="molecule type" value="Genomic_DNA"/>
</dbReference>
<dbReference type="STRING" id="5364.A0A5C3NB71"/>
<evidence type="ECO:0000259" key="2">
    <source>
        <dbReference type="Pfam" id="PF25398"/>
    </source>
</evidence>
<reference evidence="3 4" key="1">
    <citation type="journal article" date="2019" name="Nat. Ecol. Evol.">
        <title>Megaphylogeny resolves global patterns of mushroom evolution.</title>
        <authorList>
            <person name="Varga T."/>
            <person name="Krizsan K."/>
            <person name="Foldi C."/>
            <person name="Dima B."/>
            <person name="Sanchez-Garcia M."/>
            <person name="Sanchez-Ramirez S."/>
            <person name="Szollosi G.J."/>
            <person name="Szarkandi J.G."/>
            <person name="Papp V."/>
            <person name="Albert L."/>
            <person name="Andreopoulos W."/>
            <person name="Angelini C."/>
            <person name="Antonin V."/>
            <person name="Barry K.W."/>
            <person name="Bougher N.L."/>
            <person name="Buchanan P."/>
            <person name="Buyck B."/>
            <person name="Bense V."/>
            <person name="Catcheside P."/>
            <person name="Chovatia M."/>
            <person name="Cooper J."/>
            <person name="Damon W."/>
            <person name="Desjardin D."/>
            <person name="Finy P."/>
            <person name="Geml J."/>
            <person name="Haridas S."/>
            <person name="Hughes K."/>
            <person name="Justo A."/>
            <person name="Karasinski D."/>
            <person name="Kautmanova I."/>
            <person name="Kiss B."/>
            <person name="Kocsube S."/>
            <person name="Kotiranta H."/>
            <person name="LaButti K.M."/>
            <person name="Lechner B.E."/>
            <person name="Liimatainen K."/>
            <person name="Lipzen A."/>
            <person name="Lukacs Z."/>
            <person name="Mihaltcheva S."/>
            <person name="Morgado L.N."/>
            <person name="Niskanen T."/>
            <person name="Noordeloos M.E."/>
            <person name="Ohm R.A."/>
            <person name="Ortiz-Santana B."/>
            <person name="Ovrebo C."/>
            <person name="Racz N."/>
            <person name="Riley R."/>
            <person name="Savchenko A."/>
            <person name="Shiryaev A."/>
            <person name="Soop K."/>
            <person name="Spirin V."/>
            <person name="Szebenyi C."/>
            <person name="Tomsovsky M."/>
            <person name="Tulloss R.E."/>
            <person name="Uehling J."/>
            <person name="Grigoriev I.V."/>
            <person name="Vagvolgyi C."/>
            <person name="Papp T."/>
            <person name="Martin F.M."/>
            <person name="Miettinen O."/>
            <person name="Hibbett D.S."/>
            <person name="Nagy L.G."/>
        </authorList>
    </citation>
    <scope>NUCLEOTIDE SEQUENCE [LARGE SCALE GENOMIC DNA]</scope>
    <source>
        <strain evidence="3 4">OMC1185</strain>
    </source>
</reference>
<dbReference type="Pfam" id="PF25398">
    <property type="entry name" value="CUX1_N"/>
    <property type="match status" value="1"/>
</dbReference>
<evidence type="ECO:0000256" key="1">
    <source>
        <dbReference type="SAM" id="MobiDB-lite"/>
    </source>
</evidence>
<dbReference type="AlphaFoldDB" id="A0A5C3NB71"/>
<proteinExistence type="predicted"/>